<dbReference type="PANTHER" id="PTHR43661">
    <property type="entry name" value="D-XYLONATE DEHYDRATASE"/>
    <property type="match status" value="1"/>
</dbReference>
<dbReference type="Proteomes" id="UP000650524">
    <property type="component" value="Unassembled WGS sequence"/>
</dbReference>
<dbReference type="GO" id="GO:0009097">
    <property type="term" value="P:isoleucine biosynthetic process"/>
    <property type="evidence" value="ECO:0007669"/>
    <property type="project" value="UniProtKB-UniPathway"/>
</dbReference>
<protein>
    <recommendedName>
        <fullName evidence="14 16">Dihydroxy-acid dehydratase</fullName>
        <ecNumber evidence="14 16">4.2.1.9</ecNumber>
    </recommendedName>
</protein>
<keyword evidence="8" id="KW-0411">Iron-sulfur</keyword>
<accession>A0A8J6N259</accession>
<dbReference type="InterPro" id="IPR000581">
    <property type="entry name" value="ILV_EDD_N"/>
</dbReference>
<evidence type="ECO:0000256" key="3">
    <source>
        <dbReference type="ARBA" id="ARBA00022605"/>
    </source>
</evidence>
<comment type="cofactor">
    <cofactor evidence="15">
        <name>[2Fe-2S] cluster</name>
        <dbReference type="ChEBI" id="CHEBI:190135"/>
    </cofactor>
</comment>
<sequence length="552" mass="59344">MRSDILKKDIETLPHRALLMSTGLKKEDFDKDKPFVGVANSYNNIIPGHIHLNELTREIKRGIRDAGGVPFEWGVPGVCDGIAMFVEMRLSLPSRDHIADNIEIMVLSHSLDGWVGVTACDKITPGMLMAAGRLNLPAMILTGGPMKANVSEGIKHHPIEGFGLVGQVKGGRMTPEEAESLLPSMTCGAGSCVGLYTANTMSVVTEVLGMSVTKCATTLAADPLKKKEAYESGKRIVDLIREDVRPRSIMTSNAFENAIRVDMAMGGSTNAVLHIPVIAREAGIEIGLDLFDRISRDTSNLCSIIPAGTYEMAEIDKAGGVSAVLNRLKDKIKDSPTVNGKSIALIAARGDVLDDDIIRSLENPYHAEGGIAVLKGNIARSAIIKQTAVGEEMQVHSGPARVFYSEKDLLAAIEESGIDEGDVVVLPFQGPAGAPGMPEMLTPTDALKGAGYKRVALITDGRFSGATTGPCIGHVEMEAYHGGPIGAIQEGDVIDIDIPERSLNVQLTDAEINKRLEHLRFPERDLTPLLEYYRKKFKGTNCYGGTYESISD</sequence>
<evidence type="ECO:0000256" key="10">
    <source>
        <dbReference type="ARBA" id="ARBA00023304"/>
    </source>
</evidence>
<comment type="catalytic activity">
    <reaction evidence="11">
        <text>(2R)-2,3-dihydroxy-3-methylbutanoate = 3-methyl-2-oxobutanoate + H2O</text>
        <dbReference type="Rhea" id="RHEA:24809"/>
        <dbReference type="ChEBI" id="CHEBI:11851"/>
        <dbReference type="ChEBI" id="CHEBI:15377"/>
        <dbReference type="ChEBI" id="CHEBI:49072"/>
        <dbReference type="EC" id="4.2.1.9"/>
    </reaction>
    <physiologicalReaction direction="left-to-right" evidence="11">
        <dbReference type="Rhea" id="RHEA:24810"/>
    </physiologicalReaction>
</comment>
<evidence type="ECO:0000256" key="13">
    <source>
        <dbReference type="ARBA" id="ARBA00029437"/>
    </source>
</evidence>
<comment type="pathway">
    <text evidence="13">Amino-acid biosynthesis; L-isoleucine biosynthesis; L-isoleucine from 2-oxobutanoate: step 3/4.</text>
</comment>
<evidence type="ECO:0000256" key="7">
    <source>
        <dbReference type="ARBA" id="ARBA00023004"/>
    </source>
</evidence>
<dbReference type="Pfam" id="PF24877">
    <property type="entry name" value="ILV_EDD_C"/>
    <property type="match status" value="1"/>
</dbReference>
<dbReference type="PROSITE" id="PS00887">
    <property type="entry name" value="ILVD_EDD_2"/>
    <property type="match status" value="1"/>
</dbReference>
<dbReference type="UniPathway" id="UPA00049">
    <property type="reaction ID" value="UER00061"/>
</dbReference>
<evidence type="ECO:0000313" key="20">
    <source>
        <dbReference type="Proteomes" id="UP000650524"/>
    </source>
</evidence>
<dbReference type="InterPro" id="IPR037237">
    <property type="entry name" value="IlvD/EDD_N"/>
</dbReference>
<dbReference type="EC" id="4.2.1.9" evidence="14 16"/>
<comment type="similarity">
    <text evidence="2">Belongs to the IlvD/Edd family.</text>
</comment>
<evidence type="ECO:0000259" key="17">
    <source>
        <dbReference type="Pfam" id="PF00920"/>
    </source>
</evidence>
<evidence type="ECO:0000256" key="1">
    <source>
        <dbReference type="ARBA" id="ARBA00001946"/>
    </source>
</evidence>
<reference evidence="19 20" key="1">
    <citation type="submission" date="2020-08" db="EMBL/GenBank/DDBJ databases">
        <title>Bridging the membrane lipid divide: bacteria of the FCB group superphylum have the potential to synthesize archaeal ether lipids.</title>
        <authorList>
            <person name="Villanueva L."/>
            <person name="Von Meijenfeldt F.A.B."/>
            <person name="Westbye A.B."/>
            <person name="Yadav S."/>
            <person name="Hopmans E.C."/>
            <person name="Dutilh B.E."/>
            <person name="Sinninghe Damste J.S."/>
        </authorList>
    </citation>
    <scope>NUCLEOTIDE SEQUENCE [LARGE SCALE GENOMIC DNA]</scope>
    <source>
        <strain evidence="19">NIOZ-UU27</strain>
    </source>
</reference>
<evidence type="ECO:0000256" key="15">
    <source>
        <dbReference type="ARBA" id="ARBA00034078"/>
    </source>
</evidence>
<name>A0A8J6N259_9DELT</name>
<dbReference type="EMBL" id="JACNJD010000277">
    <property type="protein sequence ID" value="MBC8178369.1"/>
    <property type="molecule type" value="Genomic_DNA"/>
</dbReference>
<dbReference type="GO" id="GO:0004160">
    <property type="term" value="F:dihydroxy-acid dehydratase activity"/>
    <property type="evidence" value="ECO:0007669"/>
    <property type="project" value="UniProtKB-UniRule"/>
</dbReference>
<dbReference type="SUPFAM" id="SSF52016">
    <property type="entry name" value="LeuD/IlvD-like"/>
    <property type="match status" value="1"/>
</dbReference>
<dbReference type="GO" id="GO:0005829">
    <property type="term" value="C:cytosol"/>
    <property type="evidence" value="ECO:0007669"/>
    <property type="project" value="TreeGrafter"/>
</dbReference>
<dbReference type="GO" id="GO:0009099">
    <property type="term" value="P:L-valine biosynthetic process"/>
    <property type="evidence" value="ECO:0007669"/>
    <property type="project" value="UniProtKB-UniPathway"/>
</dbReference>
<evidence type="ECO:0000259" key="18">
    <source>
        <dbReference type="Pfam" id="PF24877"/>
    </source>
</evidence>
<dbReference type="PANTHER" id="PTHR43661:SF3">
    <property type="entry name" value="D-XYLONATE DEHYDRATASE YAGF-RELATED"/>
    <property type="match status" value="1"/>
</dbReference>
<evidence type="ECO:0000256" key="4">
    <source>
        <dbReference type="ARBA" id="ARBA00022714"/>
    </source>
</evidence>
<dbReference type="GO" id="GO:0051537">
    <property type="term" value="F:2 iron, 2 sulfur cluster binding"/>
    <property type="evidence" value="ECO:0007669"/>
    <property type="project" value="UniProtKB-KW"/>
</dbReference>
<comment type="cofactor">
    <cofactor evidence="1">
        <name>Mg(2+)</name>
        <dbReference type="ChEBI" id="CHEBI:18420"/>
    </cofactor>
</comment>
<evidence type="ECO:0000256" key="8">
    <source>
        <dbReference type="ARBA" id="ARBA00023014"/>
    </source>
</evidence>
<evidence type="ECO:0000256" key="16">
    <source>
        <dbReference type="NCBIfam" id="TIGR00110"/>
    </source>
</evidence>
<dbReference type="InterPro" id="IPR004404">
    <property type="entry name" value="DihydroxyA_deHydtase"/>
</dbReference>
<dbReference type="Gene3D" id="3.50.30.80">
    <property type="entry name" value="IlvD/EDD C-terminal domain-like"/>
    <property type="match status" value="1"/>
</dbReference>
<comment type="caution">
    <text evidence="19">The sequence shown here is derived from an EMBL/GenBank/DDBJ whole genome shotgun (WGS) entry which is preliminary data.</text>
</comment>
<keyword evidence="3" id="KW-0028">Amino-acid biosynthesis</keyword>
<keyword evidence="10" id="KW-0100">Branched-chain amino acid biosynthesis</keyword>
<proteinExistence type="inferred from homology"/>
<dbReference type="NCBIfam" id="TIGR00110">
    <property type="entry name" value="ilvD"/>
    <property type="match status" value="1"/>
</dbReference>
<dbReference type="FunFam" id="3.50.30.80:FF:000001">
    <property type="entry name" value="Dihydroxy-acid dehydratase"/>
    <property type="match status" value="1"/>
</dbReference>
<evidence type="ECO:0000256" key="11">
    <source>
        <dbReference type="ARBA" id="ARBA00029304"/>
    </source>
</evidence>
<evidence type="ECO:0000256" key="2">
    <source>
        <dbReference type="ARBA" id="ARBA00006486"/>
    </source>
</evidence>
<dbReference type="InterPro" id="IPR042096">
    <property type="entry name" value="Dihydro-acid_dehy_C"/>
</dbReference>
<keyword evidence="7" id="KW-0408">Iron</keyword>
<dbReference type="SUPFAM" id="SSF143975">
    <property type="entry name" value="IlvD/EDD N-terminal domain-like"/>
    <property type="match status" value="1"/>
</dbReference>
<keyword evidence="9 19" id="KW-0456">Lyase</keyword>
<gene>
    <name evidence="19" type="primary">ilvD</name>
    <name evidence="19" type="ORF">H8E19_13265</name>
</gene>
<evidence type="ECO:0000313" key="19">
    <source>
        <dbReference type="EMBL" id="MBC8178369.1"/>
    </source>
</evidence>
<evidence type="ECO:0000256" key="6">
    <source>
        <dbReference type="ARBA" id="ARBA00022842"/>
    </source>
</evidence>
<dbReference type="PROSITE" id="PS00886">
    <property type="entry name" value="ILVD_EDD_1"/>
    <property type="match status" value="1"/>
</dbReference>
<dbReference type="UniPathway" id="UPA00047">
    <property type="reaction ID" value="UER00057"/>
</dbReference>
<evidence type="ECO:0000256" key="12">
    <source>
        <dbReference type="ARBA" id="ARBA00029436"/>
    </source>
</evidence>
<dbReference type="InterPro" id="IPR056740">
    <property type="entry name" value="ILV_EDD_C"/>
</dbReference>
<organism evidence="19 20">
    <name type="scientific">Candidatus Desulfacyla euxinica</name>
    <dbReference type="NCBI Taxonomy" id="2841693"/>
    <lineage>
        <taxon>Bacteria</taxon>
        <taxon>Deltaproteobacteria</taxon>
        <taxon>Candidatus Desulfacyla</taxon>
    </lineage>
</organism>
<dbReference type="AlphaFoldDB" id="A0A8J6N259"/>
<feature type="domain" description="Dihydroxy-acid/6-phosphogluconate dehydratase N-terminal" evidence="17">
    <location>
        <begin position="33"/>
        <end position="344"/>
    </location>
</feature>
<dbReference type="InterPro" id="IPR020558">
    <property type="entry name" value="DiOHA_6PGluconate_deHydtase_CS"/>
</dbReference>
<evidence type="ECO:0000256" key="9">
    <source>
        <dbReference type="ARBA" id="ARBA00023239"/>
    </source>
</evidence>
<evidence type="ECO:0000256" key="14">
    <source>
        <dbReference type="ARBA" id="ARBA00029490"/>
    </source>
</evidence>
<keyword evidence="5" id="KW-0479">Metal-binding</keyword>
<keyword evidence="6" id="KW-0460">Magnesium</keyword>
<dbReference type="Pfam" id="PF00920">
    <property type="entry name" value="ILVD_EDD_N"/>
    <property type="match status" value="1"/>
</dbReference>
<evidence type="ECO:0000256" key="5">
    <source>
        <dbReference type="ARBA" id="ARBA00022723"/>
    </source>
</evidence>
<dbReference type="GO" id="GO:0046872">
    <property type="term" value="F:metal ion binding"/>
    <property type="evidence" value="ECO:0007669"/>
    <property type="project" value="UniProtKB-KW"/>
</dbReference>
<feature type="domain" description="Dihydroxy-acid/6-phosphogluconate dehydratase C-terminal" evidence="18">
    <location>
        <begin position="356"/>
        <end position="537"/>
    </location>
</feature>
<comment type="pathway">
    <text evidence="12">Amino-acid biosynthesis; L-valine biosynthesis; L-valine from pyruvate: step 3/4.</text>
</comment>
<keyword evidence="4" id="KW-0001">2Fe-2S</keyword>